<sequence>MAVALAACSGRGDASYPELVLATGPPGAVFREIGGALATELHGTMPQTEVTVLGTGASTENLRLLDEGRAHLGISSLDAAASDPDGVAAIGRLYDSYLHLVVRADSEIADVDDLTGKRVSFGATGSGTEYTMLRLAARIGLNVDDTRMDQAASARALAKREIDAMFSLTGIPTPAITDLLRHESLRCLPLDRQAADMAEAYPGSYFPATIPATAYPGLPPCPTLSVPNVLLARTDMPDAVARTITETVFTTADAMAAKRPEAAQINVRTGIATSPIPLHPGAVQWFRDQKA</sequence>
<accession>A0ABN2T0I8</accession>
<dbReference type="SUPFAM" id="SSF53850">
    <property type="entry name" value="Periplasmic binding protein-like II"/>
    <property type="match status" value="1"/>
</dbReference>
<gene>
    <name evidence="1" type="ORF">GCM10009799_23100</name>
</gene>
<comment type="caution">
    <text evidence="1">The sequence shown here is derived from an EMBL/GenBank/DDBJ whole genome shotgun (WGS) entry which is preliminary data.</text>
</comment>
<organism evidence="1 2">
    <name type="scientific">Nocardiopsis rhodophaea</name>
    <dbReference type="NCBI Taxonomy" id="280238"/>
    <lineage>
        <taxon>Bacteria</taxon>
        <taxon>Bacillati</taxon>
        <taxon>Actinomycetota</taxon>
        <taxon>Actinomycetes</taxon>
        <taxon>Streptosporangiales</taxon>
        <taxon>Nocardiopsidaceae</taxon>
        <taxon>Nocardiopsis</taxon>
    </lineage>
</organism>
<dbReference type="PANTHER" id="PTHR42941">
    <property type="entry name" value="SLL1037 PROTEIN"/>
    <property type="match status" value="1"/>
</dbReference>
<dbReference type="PANTHER" id="PTHR42941:SF1">
    <property type="entry name" value="SLL1037 PROTEIN"/>
    <property type="match status" value="1"/>
</dbReference>
<dbReference type="Proteomes" id="UP001501585">
    <property type="component" value="Unassembled WGS sequence"/>
</dbReference>
<dbReference type="EMBL" id="BAAAPC010000008">
    <property type="protein sequence ID" value="GAA1995986.1"/>
    <property type="molecule type" value="Genomic_DNA"/>
</dbReference>
<dbReference type="Gene3D" id="3.40.190.10">
    <property type="entry name" value="Periplasmic binding protein-like II"/>
    <property type="match status" value="2"/>
</dbReference>
<keyword evidence="2" id="KW-1185">Reference proteome</keyword>
<reference evidence="1 2" key="1">
    <citation type="journal article" date="2019" name="Int. J. Syst. Evol. Microbiol.">
        <title>The Global Catalogue of Microorganisms (GCM) 10K type strain sequencing project: providing services to taxonomists for standard genome sequencing and annotation.</title>
        <authorList>
            <consortium name="The Broad Institute Genomics Platform"/>
            <consortium name="The Broad Institute Genome Sequencing Center for Infectious Disease"/>
            <person name="Wu L."/>
            <person name="Ma J."/>
        </authorList>
    </citation>
    <scope>NUCLEOTIDE SEQUENCE [LARGE SCALE GENOMIC DNA]</scope>
    <source>
        <strain evidence="1 2">JCM 15313</strain>
    </source>
</reference>
<evidence type="ECO:0000313" key="2">
    <source>
        <dbReference type="Proteomes" id="UP001501585"/>
    </source>
</evidence>
<dbReference type="NCBIfam" id="TIGR02122">
    <property type="entry name" value="TRAP_TAXI"/>
    <property type="match status" value="1"/>
</dbReference>
<evidence type="ECO:0000313" key="1">
    <source>
        <dbReference type="EMBL" id="GAA1995986.1"/>
    </source>
</evidence>
<dbReference type="InterPro" id="IPR011852">
    <property type="entry name" value="TRAP_TAXI"/>
</dbReference>
<dbReference type="Pfam" id="PF16868">
    <property type="entry name" value="NMT1_3"/>
    <property type="match status" value="1"/>
</dbReference>
<protein>
    <submittedName>
        <fullName evidence="1">TAXI family TRAP transporter solute-binding subunit</fullName>
    </submittedName>
</protein>
<name>A0ABN2T0I8_9ACTN</name>
<proteinExistence type="predicted"/>